<feature type="compositionally biased region" description="Low complexity" evidence="2">
    <location>
        <begin position="1286"/>
        <end position="1298"/>
    </location>
</feature>
<feature type="region of interest" description="Disordered" evidence="2">
    <location>
        <begin position="1"/>
        <end position="59"/>
    </location>
</feature>
<reference evidence="4" key="1">
    <citation type="submission" date="2022-07" db="EMBL/GenBank/DDBJ databases">
        <title>Draft genome sequence of Zalerion maritima ATCC 34329, a (micro)plastics degrading marine fungus.</title>
        <authorList>
            <person name="Paco A."/>
            <person name="Goncalves M.F.M."/>
            <person name="Rocha-Santos T.A.P."/>
            <person name="Alves A."/>
        </authorList>
    </citation>
    <scope>NUCLEOTIDE SEQUENCE</scope>
    <source>
        <strain evidence="4">ATCC 34329</strain>
    </source>
</reference>
<feature type="compositionally biased region" description="Gly residues" evidence="2">
    <location>
        <begin position="1157"/>
        <end position="1180"/>
    </location>
</feature>
<feature type="compositionally biased region" description="Low complexity" evidence="2">
    <location>
        <begin position="1208"/>
        <end position="1221"/>
    </location>
</feature>
<dbReference type="InterPro" id="IPR012677">
    <property type="entry name" value="Nucleotide-bd_a/b_plait_sf"/>
</dbReference>
<feature type="region of interest" description="Disordered" evidence="2">
    <location>
        <begin position="1035"/>
        <end position="1060"/>
    </location>
</feature>
<feature type="compositionally biased region" description="Low complexity" evidence="2">
    <location>
        <begin position="309"/>
        <end position="318"/>
    </location>
</feature>
<protein>
    <recommendedName>
        <fullName evidence="3">RRM domain-containing protein</fullName>
    </recommendedName>
</protein>
<feature type="compositionally biased region" description="Polar residues" evidence="2">
    <location>
        <begin position="1"/>
        <end position="30"/>
    </location>
</feature>
<sequence length="1746" mass="183773">MASGSQDVRTESAVNTFTSTAHNVQDNASEVSWRGPGRFGNPGEGSWRRRGRGSWRGSRGHGGFGPCSYSYRFDHPPGAQRDLSVGPGYSGFTNDRGSLFGSSARNLDSLWASSQDTAFTTQPGGQKYTNSPNFIPAFPTLLTQGVSATQSISQSTARPAYSVELLPSSTSTHQPSATQSAYPSLVYSRLTSTVQPTDHSTTQFVYPDLQSSPAAPIAQQTDPSATQFVDSTSLPSPAAESIVHSTERTFTAHNTQAGNGHPIPYLGPSSLLASTAFSVSSSPNLDANFSATSERSAFGSSALASANSNGNNTLNLEAPTSSPSPQPTLGSNHQQQSPSASLLPLAKSLLMPTPALPFPQPRATFRLEPNNNNTSGNMQPHRHHQQEAFLPFGGEDPDLGHDMTPYHYSYDYNNSNNPGGGLQQHQQPYGQHPYGQQNLNYNYGHQYPQGQYPQGQYPQDQYPQDQYPMQQYHGQPPFIQAQQSTNFYDTAGAPSGMHMNQLHAGMAAIRMDPNFPNMPGGPMPTIDPNTSASGVPGGGGASATKKQRISVLGFNNDVYHTPSQLFQMLTSEDKVHTLEEMLQHFPFVKSSALFTPTATTGVVHVGNMKYGAAREEVLAIFGRSSRAANDRDEPVHIILDRVNGKTMDAFVEFLTPQDAHDAVEKLRGSRRYHKIGDRNVTVQLSSHSELQGALFPRAKGLRWLDDATPVLEEAREDEPFNRFKCCPFTQNCPQRPYESWISTLRRFPWHNPELFTVGEQFELYHVTEKMIRQLASVIQSQDEGGSSARGGHGGSGDSNRGLVRLNHHRRNNSDCTSGGNSTGTGISISPQSKLSRALLRRLVLAAISCPGFSVLQRDNISALLSEDFSIELSFHNPHSANLWWFVRGVSLKPDVPLDVVSLYVEHIRRITTDWSAALLDHECRAGNDEYINACMPNQDPSIGRDVFGYLFALLGYPFPEPLKGSYWSMTMREMADREMNAMLLFLQAGFPSGQTGSPLLELTQIPHPGEKDFDNKMIEVQNLVGGFGLGDCANDQRGHALSPPSIRNANTAGASAPSGHGSDFARHADCANTGRDTFERTPISPLDARCKHQTRRRSESYHLGTGGHQHTPQHQTSAFHTIPPAPASLPQRPQKGKTPPPKISKGFMNPPALSGQAGSGGGSYAKGLHQGLGGDAGIWGGSPSHITSGSTPGLGGDRRGDNKDADTDNTPAATAAGPATAVSSPGQSQGHGNGHSYSSPSYAHSAFGNFRYAAGMVNPNHLSLQGAFGSASVSGSASHRTSIAGTSGYGATSTSGPGITTGIGAGPGASPFKTPGRLPPKSWSMQTFPSIAEHDEHNSATKAPGAAGSMGGTSQGDTAGASSPFGPYQQQAHSGYPTLGDGCDVPGASTPASINAPAPASRFGIASTAAFPGKSTSFNQLPAVRASADPFFSPPPRTEVSVPSVIASSITTSAATATSTATATAGGTSGTPARTGARNLAAIKSSSYGQIPRLGLDSDPLSGHSHSAAAASSSPSSSRTQTQAKKHYGRDSFLAASRAGGLDPIAAPSARLASSRPAGGGGGASVSQDADKKKQKKKKQKEREDMARSYSEIIDSDVSSDGGEDDPDGLPSGGGGVRLADFEDDNDDEAAEARPGTGTGTGGVTSTSTTTSSTIRALLASSPARGPTGSRKGLGPAVDACAKPKQQQQQQQRAPGASSSSAAAEAKEARMRGGNWRDGASGAGGAPPPPPPPPASLSAAAPAGRK</sequence>
<dbReference type="SUPFAM" id="SSF54928">
    <property type="entry name" value="RNA-binding domain, RBD"/>
    <property type="match status" value="1"/>
</dbReference>
<feature type="compositionally biased region" description="Low complexity" evidence="2">
    <location>
        <begin position="816"/>
        <end position="829"/>
    </location>
</feature>
<feature type="region of interest" description="Disordered" evidence="2">
    <location>
        <begin position="309"/>
        <end position="340"/>
    </location>
</feature>
<feature type="region of interest" description="Disordered" evidence="2">
    <location>
        <begin position="781"/>
        <end position="829"/>
    </location>
</feature>
<dbReference type="GO" id="GO:0003723">
    <property type="term" value="F:RNA binding"/>
    <property type="evidence" value="ECO:0007669"/>
    <property type="project" value="UniProtKB-UniRule"/>
</dbReference>
<dbReference type="EMBL" id="JAKWBI020001237">
    <property type="protein sequence ID" value="KAJ2891048.1"/>
    <property type="molecule type" value="Genomic_DNA"/>
</dbReference>
<dbReference type="Gene3D" id="3.30.70.330">
    <property type="match status" value="1"/>
</dbReference>
<evidence type="ECO:0000256" key="2">
    <source>
        <dbReference type="SAM" id="MobiDB-lite"/>
    </source>
</evidence>
<dbReference type="CDD" id="cd12254">
    <property type="entry name" value="RRM_hnRNPH_ESRPs_RBM12_like"/>
    <property type="match status" value="1"/>
</dbReference>
<proteinExistence type="predicted"/>
<keyword evidence="1" id="KW-0694">RNA-binding</keyword>
<accession>A0AAD5RFN7</accession>
<organism evidence="4 5">
    <name type="scientific">Zalerion maritima</name>
    <dbReference type="NCBI Taxonomy" id="339359"/>
    <lineage>
        <taxon>Eukaryota</taxon>
        <taxon>Fungi</taxon>
        <taxon>Dikarya</taxon>
        <taxon>Ascomycota</taxon>
        <taxon>Pezizomycotina</taxon>
        <taxon>Sordariomycetes</taxon>
        <taxon>Lulworthiomycetidae</taxon>
        <taxon>Lulworthiales</taxon>
        <taxon>Lulworthiaceae</taxon>
        <taxon>Zalerion</taxon>
    </lineage>
</organism>
<evidence type="ECO:0000259" key="3">
    <source>
        <dbReference type="PROSITE" id="PS50102"/>
    </source>
</evidence>
<feature type="compositionally biased region" description="Low complexity" evidence="2">
    <location>
        <begin position="1736"/>
        <end position="1746"/>
    </location>
</feature>
<feature type="domain" description="RRM" evidence="3">
    <location>
        <begin position="601"/>
        <end position="687"/>
    </location>
</feature>
<feature type="compositionally biased region" description="Polar residues" evidence="2">
    <location>
        <begin position="1108"/>
        <end position="1119"/>
    </location>
</feature>
<feature type="region of interest" description="Disordered" evidence="2">
    <location>
        <begin position="1286"/>
        <end position="1384"/>
    </location>
</feature>
<dbReference type="Proteomes" id="UP001201980">
    <property type="component" value="Unassembled WGS sequence"/>
</dbReference>
<feature type="compositionally biased region" description="Gly residues" evidence="2">
    <location>
        <begin position="787"/>
        <end position="796"/>
    </location>
</feature>
<evidence type="ECO:0000256" key="1">
    <source>
        <dbReference type="PROSITE-ProRule" id="PRU00176"/>
    </source>
</evidence>
<feature type="compositionally biased region" description="Polar residues" evidence="2">
    <location>
        <begin position="319"/>
        <end position="336"/>
    </location>
</feature>
<dbReference type="InterPro" id="IPR000504">
    <property type="entry name" value="RRM_dom"/>
</dbReference>
<feature type="region of interest" description="Disordered" evidence="2">
    <location>
        <begin position="1456"/>
        <end position="1475"/>
    </location>
</feature>
<keyword evidence="5" id="KW-1185">Reference proteome</keyword>
<feature type="region of interest" description="Disordered" evidence="2">
    <location>
        <begin position="214"/>
        <end position="244"/>
    </location>
</feature>
<evidence type="ECO:0000313" key="5">
    <source>
        <dbReference type="Proteomes" id="UP001201980"/>
    </source>
</evidence>
<evidence type="ECO:0000313" key="4">
    <source>
        <dbReference type="EMBL" id="KAJ2891048.1"/>
    </source>
</evidence>
<feature type="compositionally biased region" description="Pro residues" evidence="2">
    <location>
        <begin position="1726"/>
        <end position="1735"/>
    </location>
</feature>
<feature type="compositionally biased region" description="Low complexity" evidence="2">
    <location>
        <begin position="1502"/>
        <end position="1518"/>
    </location>
</feature>
<feature type="compositionally biased region" description="Low complexity" evidence="2">
    <location>
        <begin position="1547"/>
        <end position="1557"/>
    </location>
</feature>
<feature type="region of interest" description="Disordered" evidence="2">
    <location>
        <begin position="1547"/>
        <end position="1746"/>
    </location>
</feature>
<dbReference type="InterPro" id="IPR035979">
    <property type="entry name" value="RBD_domain_sf"/>
</dbReference>
<feature type="compositionally biased region" description="Polar residues" evidence="2">
    <location>
        <begin position="214"/>
        <end position="235"/>
    </location>
</feature>
<comment type="caution">
    <text evidence="4">The sequence shown here is derived from an EMBL/GenBank/DDBJ whole genome shotgun (WGS) entry which is preliminary data.</text>
</comment>
<feature type="region of interest" description="Disordered" evidence="2">
    <location>
        <begin position="410"/>
        <end position="435"/>
    </location>
</feature>
<dbReference type="SMART" id="SM00360">
    <property type="entry name" value="RRM"/>
    <property type="match status" value="1"/>
</dbReference>
<feature type="compositionally biased region" description="Low complexity" evidence="2">
    <location>
        <begin position="1683"/>
        <end position="1704"/>
    </location>
</feature>
<feature type="compositionally biased region" description="Basic and acidic residues" evidence="2">
    <location>
        <begin position="1196"/>
        <end position="1206"/>
    </location>
</feature>
<dbReference type="PROSITE" id="PS50102">
    <property type="entry name" value="RRM"/>
    <property type="match status" value="1"/>
</dbReference>
<feature type="compositionally biased region" description="Low complexity" evidence="2">
    <location>
        <begin position="1591"/>
        <end position="1601"/>
    </location>
</feature>
<feature type="compositionally biased region" description="Low complexity" evidence="2">
    <location>
        <begin position="1644"/>
        <end position="1654"/>
    </location>
</feature>
<feature type="region of interest" description="Disordered" evidence="2">
    <location>
        <begin position="1491"/>
        <end position="1532"/>
    </location>
</feature>
<gene>
    <name evidence="4" type="ORF">MKZ38_000982</name>
</gene>
<feature type="region of interest" description="Disordered" evidence="2">
    <location>
        <begin position="1088"/>
        <end position="1237"/>
    </location>
</feature>
<name>A0AAD5RFN7_9PEZI</name>